<feature type="transmembrane region" description="Helical" evidence="1">
    <location>
        <begin position="97"/>
        <end position="114"/>
    </location>
</feature>
<accession>A0A5B7JEX9</accession>
<reference evidence="2 3" key="1">
    <citation type="submission" date="2019-05" db="EMBL/GenBank/DDBJ databases">
        <title>Another draft genome of Portunus trituberculatus and its Hox gene families provides insights of decapod evolution.</title>
        <authorList>
            <person name="Jeong J.-H."/>
            <person name="Song I."/>
            <person name="Kim S."/>
            <person name="Choi T."/>
            <person name="Kim D."/>
            <person name="Ryu S."/>
            <person name="Kim W."/>
        </authorList>
    </citation>
    <scope>NUCLEOTIDE SEQUENCE [LARGE SCALE GENOMIC DNA]</scope>
    <source>
        <tissue evidence="2">Muscle</tissue>
    </source>
</reference>
<keyword evidence="1" id="KW-0472">Membrane</keyword>
<keyword evidence="1" id="KW-1133">Transmembrane helix</keyword>
<evidence type="ECO:0000313" key="2">
    <source>
        <dbReference type="EMBL" id="MPC95320.1"/>
    </source>
</evidence>
<proteinExistence type="predicted"/>
<dbReference type="AlphaFoldDB" id="A0A5B7JEX9"/>
<name>A0A5B7JEX9_PORTR</name>
<sequence>MRRVALRRGVCWHGDNTRLTVLFLCIHTTRGAIEAETDKSRSVKAFEVGLVVVSVVAGLGRRARSATSQSLHLSFLPFNGATTAEASLLHVATPSQLLLLLFLLLICTYISRVLHPRSSSPSPTQEPSPFPRRYLNLATRRVYLIRAIDYI</sequence>
<dbReference type="EMBL" id="VSRR010101805">
    <property type="protein sequence ID" value="MPC95320.1"/>
    <property type="molecule type" value="Genomic_DNA"/>
</dbReference>
<protein>
    <submittedName>
        <fullName evidence="2">Uncharacterized protein</fullName>
    </submittedName>
</protein>
<evidence type="ECO:0000256" key="1">
    <source>
        <dbReference type="SAM" id="Phobius"/>
    </source>
</evidence>
<gene>
    <name evidence="2" type="ORF">E2C01_090527</name>
</gene>
<evidence type="ECO:0000313" key="3">
    <source>
        <dbReference type="Proteomes" id="UP000324222"/>
    </source>
</evidence>
<dbReference type="Proteomes" id="UP000324222">
    <property type="component" value="Unassembled WGS sequence"/>
</dbReference>
<keyword evidence="1" id="KW-0812">Transmembrane</keyword>
<organism evidence="2 3">
    <name type="scientific">Portunus trituberculatus</name>
    <name type="common">Swimming crab</name>
    <name type="synonym">Neptunus trituberculatus</name>
    <dbReference type="NCBI Taxonomy" id="210409"/>
    <lineage>
        <taxon>Eukaryota</taxon>
        <taxon>Metazoa</taxon>
        <taxon>Ecdysozoa</taxon>
        <taxon>Arthropoda</taxon>
        <taxon>Crustacea</taxon>
        <taxon>Multicrustacea</taxon>
        <taxon>Malacostraca</taxon>
        <taxon>Eumalacostraca</taxon>
        <taxon>Eucarida</taxon>
        <taxon>Decapoda</taxon>
        <taxon>Pleocyemata</taxon>
        <taxon>Brachyura</taxon>
        <taxon>Eubrachyura</taxon>
        <taxon>Portunoidea</taxon>
        <taxon>Portunidae</taxon>
        <taxon>Portuninae</taxon>
        <taxon>Portunus</taxon>
    </lineage>
</organism>
<comment type="caution">
    <text evidence="2">The sequence shown here is derived from an EMBL/GenBank/DDBJ whole genome shotgun (WGS) entry which is preliminary data.</text>
</comment>
<keyword evidence="3" id="KW-1185">Reference proteome</keyword>